<dbReference type="Proteomes" id="UP000297716">
    <property type="component" value="Unassembled WGS sequence"/>
</dbReference>
<keyword evidence="1" id="KW-0812">Transmembrane</keyword>
<feature type="transmembrane region" description="Helical" evidence="1">
    <location>
        <begin position="215"/>
        <end position="234"/>
    </location>
</feature>
<feature type="transmembrane region" description="Helical" evidence="1">
    <location>
        <begin position="7"/>
        <end position="29"/>
    </location>
</feature>
<dbReference type="OrthoDB" id="9993796at2759"/>
<keyword evidence="1" id="KW-1133">Transmembrane helix</keyword>
<dbReference type="STRING" id="37992.A0A4Z0YUL1"/>
<feature type="transmembrane region" description="Helical" evidence="1">
    <location>
        <begin position="91"/>
        <end position="108"/>
    </location>
</feature>
<accession>A0A4Z0YUL1</accession>
<dbReference type="AlphaFoldDB" id="A0A4Z0YUL1"/>
<evidence type="ECO:0000313" key="3">
    <source>
        <dbReference type="Proteomes" id="UP000297716"/>
    </source>
</evidence>
<dbReference type="EMBL" id="SKBN01000010">
    <property type="protein sequence ID" value="TGJ87764.1"/>
    <property type="molecule type" value="Genomic_DNA"/>
</dbReference>
<feature type="transmembrane region" description="Helical" evidence="1">
    <location>
        <begin position="337"/>
        <end position="357"/>
    </location>
</feature>
<keyword evidence="1" id="KW-0472">Membrane</keyword>
<protein>
    <submittedName>
        <fullName evidence="2">Uncharacterized protein</fullName>
    </submittedName>
</protein>
<gene>
    <name evidence="2" type="ORF">E0Z10_g1024</name>
</gene>
<evidence type="ECO:0000313" key="2">
    <source>
        <dbReference type="EMBL" id="TGJ87764.1"/>
    </source>
</evidence>
<feature type="transmembrane region" description="Helical" evidence="1">
    <location>
        <begin position="263"/>
        <end position="281"/>
    </location>
</feature>
<reference evidence="2 3" key="1">
    <citation type="submission" date="2019-03" db="EMBL/GenBank/DDBJ databases">
        <title>Draft genome sequence of Xylaria hypoxylon DSM 108379, a ubiquitous saprotrophic-parasitic fungi on hardwood.</title>
        <authorList>
            <person name="Buettner E."/>
            <person name="Leonhardt S."/>
            <person name="Gebauer A.M."/>
            <person name="Liers C."/>
            <person name="Hofrichter M."/>
            <person name="Kellner H."/>
        </authorList>
    </citation>
    <scope>NUCLEOTIDE SEQUENCE [LARGE SCALE GENOMIC DNA]</scope>
    <source>
        <strain evidence="2 3">DSM 108379</strain>
    </source>
</reference>
<comment type="caution">
    <text evidence="2">The sequence shown here is derived from an EMBL/GenBank/DDBJ whole genome shotgun (WGS) entry which is preliminary data.</text>
</comment>
<evidence type="ECO:0000256" key="1">
    <source>
        <dbReference type="SAM" id="Phobius"/>
    </source>
</evidence>
<sequence>MAFDMKYVLVPLFIGASLFGFNATIITMLNNGLSEVLSPVCSGAVTTLKGAPSPFLASYTGVSIVDYQLSGMVSFFSTIIDGNVPWNVSMFYVWGMAQFAACWTILVLEAKRVGNRGRLVSWIGTVGLLFQNVTWTFTIPLYLALHLLTSPVAKLKNGDGAAARRTLFVYLWDLALLPMAVTLTFIVPGIFMSMPRLFDQTAATHYKWIAIWQPFPAFTVLGLGLLHYGCYYALGSLSPVDEENEPTTHSHGYMVAVRGVYEFALALCGTTHLPIVLLTLMPEVGREFLSHTFPYYAPVFRTLSFAKAFIPYPWYDAPSIDPATYKSGDLAILSQHFLHYDFYVGTFPVLLWAIYLHQRTVKNPNLGKMLGRMGLWFLIGGPAAAAIILNWDRDAVTEEGEEKLKKRIEQELESRKNLEGKKTK</sequence>
<organism evidence="2 3">
    <name type="scientific">Xylaria hypoxylon</name>
    <dbReference type="NCBI Taxonomy" id="37992"/>
    <lineage>
        <taxon>Eukaryota</taxon>
        <taxon>Fungi</taxon>
        <taxon>Dikarya</taxon>
        <taxon>Ascomycota</taxon>
        <taxon>Pezizomycotina</taxon>
        <taxon>Sordariomycetes</taxon>
        <taxon>Xylariomycetidae</taxon>
        <taxon>Xylariales</taxon>
        <taxon>Xylariaceae</taxon>
        <taxon>Xylaria</taxon>
    </lineage>
</organism>
<feature type="transmembrane region" description="Helical" evidence="1">
    <location>
        <begin position="167"/>
        <end position="194"/>
    </location>
</feature>
<feature type="transmembrane region" description="Helical" evidence="1">
    <location>
        <begin position="120"/>
        <end position="147"/>
    </location>
</feature>
<proteinExistence type="predicted"/>
<name>A0A4Z0YUL1_9PEZI</name>
<feature type="transmembrane region" description="Helical" evidence="1">
    <location>
        <begin position="369"/>
        <end position="389"/>
    </location>
</feature>
<keyword evidence="3" id="KW-1185">Reference proteome</keyword>